<dbReference type="PANTHER" id="PTHR12993">
    <property type="entry name" value="N-ACETYLGLUCOSAMINYL-PHOSPHATIDYLINOSITOL DE-N-ACETYLASE-RELATED"/>
    <property type="match status" value="1"/>
</dbReference>
<dbReference type="RefSeq" id="XP_031852374.1">
    <property type="nucleotide sequence ID" value="XM_031996483.1"/>
</dbReference>
<dbReference type="UniPathway" id="UPA00196"/>
<dbReference type="GeneID" id="43580583"/>
<proteinExistence type="inferred from homology"/>
<dbReference type="Proteomes" id="UP000398389">
    <property type="component" value="Unassembled WGS sequence"/>
</dbReference>
<keyword evidence="3" id="KW-0812">Transmembrane</keyword>
<organism evidence="4 5">
    <name type="scientific">Magnusiomyces paraingens</name>
    <dbReference type="NCBI Taxonomy" id="2606893"/>
    <lineage>
        <taxon>Eukaryota</taxon>
        <taxon>Fungi</taxon>
        <taxon>Dikarya</taxon>
        <taxon>Ascomycota</taxon>
        <taxon>Saccharomycotina</taxon>
        <taxon>Dipodascomycetes</taxon>
        <taxon>Dipodascales</taxon>
        <taxon>Dipodascaceae</taxon>
        <taxon>Magnusiomyces</taxon>
    </lineage>
</organism>
<feature type="transmembrane region" description="Helical" evidence="3">
    <location>
        <begin position="36"/>
        <end position="55"/>
    </location>
</feature>
<dbReference type="Gene3D" id="3.40.50.10320">
    <property type="entry name" value="LmbE-like"/>
    <property type="match status" value="1"/>
</dbReference>
<name>A0A5E8BBC9_9ASCO</name>
<evidence type="ECO:0000313" key="4">
    <source>
        <dbReference type="EMBL" id="VVT48406.1"/>
    </source>
</evidence>
<dbReference type="InterPro" id="IPR003737">
    <property type="entry name" value="GlcNAc_PI_deacetylase-related"/>
</dbReference>
<accession>A0A5E8BBC9</accession>
<keyword evidence="5" id="KW-1185">Reference proteome</keyword>
<comment type="similarity">
    <text evidence="1">Belongs to the PIGL family.</text>
</comment>
<gene>
    <name evidence="4" type="ORF">SAPINGB_P001763</name>
</gene>
<dbReference type="Pfam" id="PF02585">
    <property type="entry name" value="PIG-L"/>
    <property type="match status" value="1"/>
</dbReference>
<evidence type="ECO:0000256" key="2">
    <source>
        <dbReference type="ARBA" id="ARBA00012176"/>
    </source>
</evidence>
<dbReference type="InterPro" id="IPR024078">
    <property type="entry name" value="LmbE-like_dom_sf"/>
</dbReference>
<keyword evidence="3" id="KW-0472">Membrane</keyword>
<keyword evidence="3" id="KW-1133">Transmembrane helix</keyword>
<dbReference type="GO" id="GO:0000225">
    <property type="term" value="F:N-acetylglucosaminylphosphatidylinositol deacetylase activity"/>
    <property type="evidence" value="ECO:0007669"/>
    <property type="project" value="UniProtKB-EC"/>
</dbReference>
<dbReference type="PANTHER" id="PTHR12993:SF11">
    <property type="entry name" value="N-ACETYLGLUCOSAMINYL-PHOSPHATIDYLINOSITOL DE-N-ACETYLASE"/>
    <property type="match status" value="1"/>
</dbReference>
<evidence type="ECO:0000256" key="3">
    <source>
        <dbReference type="SAM" id="Phobius"/>
    </source>
</evidence>
<dbReference type="EMBL" id="CABVLU010000002">
    <property type="protein sequence ID" value="VVT48406.1"/>
    <property type="molecule type" value="Genomic_DNA"/>
</dbReference>
<evidence type="ECO:0000313" key="5">
    <source>
        <dbReference type="Proteomes" id="UP000398389"/>
    </source>
</evidence>
<dbReference type="GO" id="GO:0016020">
    <property type="term" value="C:membrane"/>
    <property type="evidence" value="ECO:0007669"/>
    <property type="project" value="GOC"/>
</dbReference>
<dbReference type="GO" id="GO:0006506">
    <property type="term" value="P:GPI anchor biosynthetic process"/>
    <property type="evidence" value="ECO:0007669"/>
    <property type="project" value="UniProtKB-UniPathway"/>
</dbReference>
<dbReference type="OrthoDB" id="440160at2759"/>
<reference evidence="4 5" key="1">
    <citation type="submission" date="2019-09" db="EMBL/GenBank/DDBJ databases">
        <authorList>
            <person name="Brejova B."/>
        </authorList>
    </citation>
    <scope>NUCLEOTIDE SEQUENCE [LARGE SCALE GENOMIC DNA]</scope>
</reference>
<dbReference type="EC" id="3.5.1.89" evidence="2"/>
<sequence length="333" mass="38174">MFFRRLRRHLNNRNTTGNRDGNRDTRPRIFPNGAHILIIGMLIPSFLWTFALVLYPPSVFTGNFPNSNVFLLTAHPDDESMFFGPTLHRLSKNNVSVNIICFSTGDNEGIGHVRKAELEAAVSYFGSEKNPVNLLQIVDKPNIFPDSMTVEWNSTLLALHTKDIIESYISPENKDSINILTFDYFGVSGHANHRALFHAAKLLSDESRIAAYSFKPENGGSTTKREEESILPQNVVSTKYHVWTLKSVPIYRKYIFVLDSFISYLSYFASEEALKKKSFTIVSSFEEYSKTLSAMTKAHVSQMKWFRYAWTIFSRYMVVNDINLLDEEYNLGF</sequence>
<dbReference type="SUPFAM" id="SSF102588">
    <property type="entry name" value="LmbE-like"/>
    <property type="match status" value="1"/>
</dbReference>
<dbReference type="AlphaFoldDB" id="A0A5E8BBC9"/>
<evidence type="ECO:0000256" key="1">
    <source>
        <dbReference type="ARBA" id="ARBA00006066"/>
    </source>
</evidence>
<dbReference type="GO" id="GO:0005783">
    <property type="term" value="C:endoplasmic reticulum"/>
    <property type="evidence" value="ECO:0007669"/>
    <property type="project" value="TreeGrafter"/>
</dbReference>
<protein>
    <recommendedName>
        <fullName evidence="2">N-acetylglucosaminylphosphatidylinositol deacetylase</fullName>
        <ecNumber evidence="2">3.5.1.89</ecNumber>
    </recommendedName>
</protein>